<dbReference type="Pfam" id="PF01055">
    <property type="entry name" value="Glyco_hydro_31_2nd"/>
    <property type="match status" value="1"/>
</dbReference>
<dbReference type="InterPro" id="IPR048395">
    <property type="entry name" value="Glyco_hydro_31_C"/>
</dbReference>
<evidence type="ECO:0000313" key="6">
    <source>
        <dbReference type="EMBL" id="CAG7820577.1"/>
    </source>
</evidence>
<evidence type="ECO:0000256" key="2">
    <source>
        <dbReference type="ARBA" id="ARBA00023295"/>
    </source>
</evidence>
<comment type="similarity">
    <text evidence="3">Belongs to the glycosyl hydrolase 31 family.</text>
</comment>
<name>A0A8J2KVI8_9HEXA</name>
<dbReference type="PANTHER" id="PTHR43053">
    <property type="entry name" value="GLYCOSIDASE FAMILY 31"/>
    <property type="match status" value="1"/>
</dbReference>
<sequence length="168" mass="18968">GGLSEVRSGRLNQKEAIFTRMLDKDSKFGYDNGLKSLLPTLFDFGLKGYTFVLPDMIGGNSYGDRPNRELYIRWLQANAFMPSIQFSILPWEYDPEVVSIARGILSIRNEFAGKIIEAAEFSVLDGTPINRPMWWYDPLDTKTFVIDNQYMLGDDILVAPVLDEGATS</sequence>
<evidence type="ECO:0000256" key="1">
    <source>
        <dbReference type="ARBA" id="ARBA00022801"/>
    </source>
</evidence>
<dbReference type="InterPro" id="IPR000322">
    <property type="entry name" value="Glyco_hydro_31_TIM"/>
</dbReference>
<feature type="non-terminal residue" evidence="6">
    <location>
        <position position="1"/>
    </location>
</feature>
<protein>
    <submittedName>
        <fullName evidence="6">Uncharacterized protein</fullName>
    </submittedName>
</protein>
<dbReference type="GO" id="GO:0005975">
    <property type="term" value="P:carbohydrate metabolic process"/>
    <property type="evidence" value="ECO:0007669"/>
    <property type="project" value="InterPro"/>
</dbReference>
<organism evidence="6 7">
    <name type="scientific">Allacma fusca</name>
    <dbReference type="NCBI Taxonomy" id="39272"/>
    <lineage>
        <taxon>Eukaryota</taxon>
        <taxon>Metazoa</taxon>
        <taxon>Ecdysozoa</taxon>
        <taxon>Arthropoda</taxon>
        <taxon>Hexapoda</taxon>
        <taxon>Collembola</taxon>
        <taxon>Symphypleona</taxon>
        <taxon>Sminthuridae</taxon>
        <taxon>Allacma</taxon>
    </lineage>
</organism>
<comment type="caution">
    <text evidence="6">The sequence shown here is derived from an EMBL/GenBank/DDBJ whole genome shotgun (WGS) entry which is preliminary data.</text>
</comment>
<gene>
    <name evidence="6" type="ORF">AFUS01_LOCUS30961</name>
</gene>
<evidence type="ECO:0000256" key="3">
    <source>
        <dbReference type="RuleBase" id="RU361185"/>
    </source>
</evidence>
<dbReference type="Proteomes" id="UP000708208">
    <property type="component" value="Unassembled WGS sequence"/>
</dbReference>
<dbReference type="EMBL" id="CAJVCH010482924">
    <property type="protein sequence ID" value="CAG7820577.1"/>
    <property type="molecule type" value="Genomic_DNA"/>
</dbReference>
<feature type="domain" description="Glycosyl hydrolase family 31 C-terminal" evidence="5">
    <location>
        <begin position="126"/>
        <end position="167"/>
    </location>
</feature>
<keyword evidence="7" id="KW-1185">Reference proteome</keyword>
<evidence type="ECO:0000313" key="7">
    <source>
        <dbReference type="Proteomes" id="UP000708208"/>
    </source>
</evidence>
<evidence type="ECO:0000259" key="4">
    <source>
        <dbReference type="Pfam" id="PF01055"/>
    </source>
</evidence>
<dbReference type="AlphaFoldDB" id="A0A8J2KVI8"/>
<reference evidence="6" key="1">
    <citation type="submission" date="2021-06" db="EMBL/GenBank/DDBJ databases">
        <authorList>
            <person name="Hodson N. C."/>
            <person name="Mongue J. A."/>
            <person name="Jaron S. K."/>
        </authorList>
    </citation>
    <scope>NUCLEOTIDE SEQUENCE</scope>
</reference>
<dbReference type="OrthoDB" id="10070917at2759"/>
<dbReference type="InterPro" id="IPR050985">
    <property type="entry name" value="Alpha-glycosidase_related"/>
</dbReference>
<keyword evidence="1 3" id="KW-0378">Hydrolase</keyword>
<keyword evidence="2 3" id="KW-0326">Glycosidase</keyword>
<accession>A0A8J2KVI8</accession>
<evidence type="ECO:0000259" key="5">
    <source>
        <dbReference type="Pfam" id="PF21365"/>
    </source>
</evidence>
<feature type="domain" description="Glycoside hydrolase family 31 TIM barrel" evidence="4">
    <location>
        <begin position="33"/>
        <end position="110"/>
    </location>
</feature>
<proteinExistence type="inferred from homology"/>
<dbReference type="GO" id="GO:0004553">
    <property type="term" value="F:hydrolase activity, hydrolyzing O-glycosyl compounds"/>
    <property type="evidence" value="ECO:0007669"/>
    <property type="project" value="InterPro"/>
</dbReference>
<dbReference type="PANTHER" id="PTHR43053:SF4">
    <property type="entry name" value="MYOGENESIS-REGULATING GLYCOSIDASE"/>
    <property type="match status" value="1"/>
</dbReference>
<feature type="non-terminal residue" evidence="6">
    <location>
        <position position="168"/>
    </location>
</feature>
<dbReference type="Pfam" id="PF21365">
    <property type="entry name" value="Glyco_hydro_31_3rd"/>
    <property type="match status" value="1"/>
</dbReference>